<evidence type="ECO:0000256" key="3">
    <source>
        <dbReference type="ARBA" id="ARBA00004308"/>
    </source>
</evidence>
<dbReference type="PANTHER" id="PTHR24092:SF38">
    <property type="entry name" value="PHOSPHOLIPID-TRANSPORTING ATPASE IG"/>
    <property type="match status" value="1"/>
</dbReference>
<reference evidence="21" key="4">
    <citation type="submission" date="2025-09" db="UniProtKB">
        <authorList>
            <consortium name="Ensembl"/>
        </authorList>
    </citation>
    <scope>IDENTIFICATION</scope>
</reference>
<evidence type="ECO:0000256" key="11">
    <source>
        <dbReference type="ARBA" id="ARBA00022989"/>
    </source>
</evidence>
<reference evidence="22" key="2">
    <citation type="submission" date="2023-03" db="EMBL/GenBank/DDBJ databases">
        <authorList>
            <consortium name="Wellcome Sanger Institute Data Sharing"/>
        </authorList>
    </citation>
    <scope>NUCLEOTIDE SEQUENCE [LARGE SCALE GENOMIC DNA]</scope>
</reference>
<dbReference type="SFLD" id="SFLDF00027">
    <property type="entry name" value="p-type_atpase"/>
    <property type="match status" value="1"/>
</dbReference>
<evidence type="ECO:0000256" key="17">
    <source>
        <dbReference type="RuleBase" id="RU362033"/>
    </source>
</evidence>
<dbReference type="Ensembl" id="ENSACLT00000074199.1">
    <property type="protein sequence ID" value="ENSACLP00000043699.1"/>
    <property type="gene ID" value="ENSACLG00000019753.2"/>
</dbReference>
<keyword evidence="6 16" id="KW-0479">Metal-binding</keyword>
<evidence type="ECO:0000256" key="4">
    <source>
        <dbReference type="ARBA" id="ARBA00008109"/>
    </source>
</evidence>
<evidence type="ECO:0000256" key="5">
    <source>
        <dbReference type="ARBA" id="ARBA00022692"/>
    </source>
</evidence>
<keyword evidence="8 15" id="KW-0067">ATP-binding</keyword>
<evidence type="ECO:0000256" key="8">
    <source>
        <dbReference type="ARBA" id="ARBA00022840"/>
    </source>
</evidence>
<reference evidence="21" key="3">
    <citation type="submission" date="2025-08" db="UniProtKB">
        <authorList>
            <consortium name="Ensembl"/>
        </authorList>
    </citation>
    <scope>IDENTIFICATION</scope>
</reference>
<dbReference type="GeneTree" id="ENSGT00940000158878"/>
<dbReference type="SFLD" id="SFLDS00003">
    <property type="entry name" value="Haloacid_Dehalogenase"/>
    <property type="match status" value="1"/>
</dbReference>
<feature type="transmembrane region" description="Helical" evidence="17">
    <location>
        <begin position="228"/>
        <end position="251"/>
    </location>
</feature>
<reference evidence="21 22" key="1">
    <citation type="submission" date="2018-05" db="EMBL/GenBank/DDBJ databases">
        <authorList>
            <person name="Datahose"/>
        </authorList>
    </citation>
    <scope>NUCLEOTIDE SEQUENCE</scope>
</reference>
<feature type="transmembrane region" description="Helical" evidence="17">
    <location>
        <begin position="880"/>
        <end position="902"/>
    </location>
</feature>
<keyword evidence="9 16" id="KW-0460">Magnesium</keyword>
<feature type="binding site" evidence="15">
    <location>
        <position position="646"/>
    </location>
    <ligand>
        <name>ATP</name>
        <dbReference type="ChEBI" id="CHEBI:30616"/>
    </ligand>
</feature>
<feature type="binding site" evidence="16">
    <location>
        <position position="740"/>
    </location>
    <ligand>
        <name>Mg(2+)</name>
        <dbReference type="ChEBI" id="CHEBI:18420"/>
    </ligand>
</feature>
<dbReference type="PRINTS" id="PR00119">
    <property type="entry name" value="CATATPASE"/>
</dbReference>
<feature type="binding site" evidence="15">
    <location>
        <position position="722"/>
    </location>
    <ligand>
        <name>ATP</name>
        <dbReference type="ChEBI" id="CHEBI:30616"/>
    </ligand>
</feature>
<feature type="binding site" evidence="15">
    <location>
        <position position="566"/>
    </location>
    <ligand>
        <name>ATP</name>
        <dbReference type="ChEBI" id="CHEBI:30616"/>
    </ligand>
</feature>
<dbReference type="GO" id="GO:0005886">
    <property type="term" value="C:plasma membrane"/>
    <property type="evidence" value="ECO:0007669"/>
    <property type="project" value="TreeGrafter"/>
</dbReference>
<evidence type="ECO:0000313" key="21">
    <source>
        <dbReference type="Ensembl" id="ENSACLP00000043699.1"/>
    </source>
</evidence>
<evidence type="ECO:0000259" key="20">
    <source>
        <dbReference type="Pfam" id="PF16212"/>
    </source>
</evidence>
<keyword evidence="11 17" id="KW-1133">Transmembrane helix</keyword>
<keyword evidence="12 17" id="KW-0472">Membrane</keyword>
<dbReference type="InterPro" id="IPR023299">
    <property type="entry name" value="ATPase_P-typ_cyto_dom_N"/>
</dbReference>
<evidence type="ECO:0000256" key="13">
    <source>
        <dbReference type="ARBA" id="ARBA00034036"/>
    </source>
</evidence>
<comment type="cofactor">
    <cofactor evidence="1 16">
        <name>Mg(2+)</name>
        <dbReference type="ChEBI" id="CHEBI:18420"/>
    </cofactor>
</comment>
<feature type="binding site" evidence="16">
    <location>
        <position position="347"/>
    </location>
    <ligand>
        <name>Mg(2+)</name>
        <dbReference type="ChEBI" id="CHEBI:18420"/>
    </ligand>
</feature>
<dbReference type="GO" id="GO:0140326">
    <property type="term" value="F:ATPase-coupled intramembrane lipid transporter activity"/>
    <property type="evidence" value="ECO:0007669"/>
    <property type="project" value="UniProtKB-EC"/>
</dbReference>
<keyword evidence="10 17" id="KW-1278">Translocase</keyword>
<evidence type="ECO:0000256" key="15">
    <source>
        <dbReference type="PIRSR" id="PIRSR606539-2"/>
    </source>
</evidence>
<feature type="binding site" evidence="15">
    <location>
        <position position="744"/>
    </location>
    <ligand>
        <name>ATP</name>
        <dbReference type="ChEBI" id="CHEBI:30616"/>
    </ligand>
</feature>
<protein>
    <recommendedName>
        <fullName evidence="17">Phospholipid-transporting ATPase</fullName>
        <ecNumber evidence="17">7.6.2.1</ecNumber>
    </recommendedName>
</protein>
<dbReference type="NCBIfam" id="TIGR01494">
    <property type="entry name" value="ATPase_P-type"/>
    <property type="match status" value="3"/>
</dbReference>
<feature type="binding site" evidence="15">
    <location>
        <position position="466"/>
    </location>
    <ligand>
        <name>ATP</name>
        <dbReference type="ChEBI" id="CHEBI:30616"/>
    </ligand>
</feature>
<evidence type="ECO:0000256" key="2">
    <source>
        <dbReference type="ARBA" id="ARBA00004141"/>
    </source>
</evidence>
<dbReference type="GO" id="GO:0005524">
    <property type="term" value="F:ATP binding"/>
    <property type="evidence" value="ECO:0007669"/>
    <property type="project" value="UniProtKB-UniRule"/>
</dbReference>
<dbReference type="GO" id="GO:0000287">
    <property type="term" value="F:magnesium ion binding"/>
    <property type="evidence" value="ECO:0007669"/>
    <property type="project" value="UniProtKB-UniRule"/>
</dbReference>
<evidence type="ECO:0000256" key="7">
    <source>
        <dbReference type="ARBA" id="ARBA00022741"/>
    </source>
</evidence>
<comment type="catalytic activity">
    <reaction evidence="13 17">
        <text>ATP + H2O + phospholipidSide 1 = ADP + phosphate + phospholipidSide 2.</text>
        <dbReference type="EC" id="7.6.2.1"/>
    </reaction>
</comment>
<keyword evidence="7 15" id="KW-0547">Nucleotide-binding</keyword>
<dbReference type="SFLD" id="SFLDG00002">
    <property type="entry name" value="C1.7:_P-type_atpase_like"/>
    <property type="match status" value="1"/>
</dbReference>
<keyword evidence="5 17" id="KW-0812">Transmembrane</keyword>
<accession>A0AAX7SGR1</accession>
<dbReference type="InterPro" id="IPR059000">
    <property type="entry name" value="ATPase_P-type_domA"/>
</dbReference>
<dbReference type="GO" id="GO:0045332">
    <property type="term" value="P:phospholipid translocation"/>
    <property type="evidence" value="ECO:0007669"/>
    <property type="project" value="TreeGrafter"/>
</dbReference>
<feature type="binding site" evidence="16">
    <location>
        <position position="349"/>
    </location>
    <ligand>
        <name>Mg(2+)</name>
        <dbReference type="ChEBI" id="CHEBI:18420"/>
    </ligand>
</feature>
<dbReference type="CDD" id="cd02073">
    <property type="entry name" value="P-type_ATPase_APLT_Dnf-like"/>
    <property type="match status" value="1"/>
</dbReference>
<evidence type="ECO:0000256" key="14">
    <source>
        <dbReference type="PIRSR" id="PIRSR606539-1"/>
    </source>
</evidence>
<dbReference type="InterPro" id="IPR036412">
    <property type="entry name" value="HAD-like_sf"/>
</dbReference>
<dbReference type="SUPFAM" id="SSF56784">
    <property type="entry name" value="HAD-like"/>
    <property type="match status" value="1"/>
</dbReference>
<comment type="subcellular location">
    <subcellularLocation>
        <location evidence="3">Endomembrane system</location>
    </subcellularLocation>
    <subcellularLocation>
        <location evidence="2 17">Membrane</location>
        <topology evidence="2 17">Multi-pass membrane protein</topology>
    </subcellularLocation>
</comment>
<dbReference type="InterPro" id="IPR023214">
    <property type="entry name" value="HAD_sf"/>
</dbReference>
<dbReference type="SUPFAM" id="SSF81665">
    <property type="entry name" value="Calcium ATPase, transmembrane domain M"/>
    <property type="match status" value="1"/>
</dbReference>
<feature type="binding site" evidence="15">
    <location>
        <position position="743"/>
    </location>
    <ligand>
        <name>ATP</name>
        <dbReference type="ChEBI" id="CHEBI:30616"/>
    </ligand>
</feature>
<feature type="binding site" evidence="15">
    <location>
        <position position="648"/>
    </location>
    <ligand>
        <name>ATP</name>
        <dbReference type="ChEBI" id="CHEBI:30616"/>
    </ligand>
</feature>
<dbReference type="GO" id="GO:0005783">
    <property type="term" value="C:endoplasmic reticulum"/>
    <property type="evidence" value="ECO:0007669"/>
    <property type="project" value="TreeGrafter"/>
</dbReference>
<name>A0AAX7SGR1_ASTCA</name>
<dbReference type="PANTHER" id="PTHR24092">
    <property type="entry name" value="PROBABLE PHOSPHOLIPID-TRANSPORTING ATPASE"/>
    <property type="match status" value="1"/>
</dbReference>
<feature type="binding site" evidence="15">
    <location>
        <position position="347"/>
    </location>
    <ligand>
        <name>ATP</name>
        <dbReference type="ChEBI" id="CHEBI:30616"/>
    </ligand>
</feature>
<evidence type="ECO:0000259" key="18">
    <source>
        <dbReference type="Pfam" id="PF00122"/>
    </source>
</evidence>
<dbReference type="NCBIfam" id="TIGR01652">
    <property type="entry name" value="ATPase-Plipid"/>
    <property type="match status" value="1"/>
</dbReference>
<dbReference type="Pfam" id="PF16212">
    <property type="entry name" value="PhoLip_ATPase_C"/>
    <property type="match status" value="1"/>
</dbReference>
<feature type="binding site" evidence="15">
    <location>
        <position position="349"/>
    </location>
    <ligand>
        <name>ATP</name>
        <dbReference type="ChEBI" id="CHEBI:30616"/>
    </ligand>
</feature>
<evidence type="ECO:0000256" key="1">
    <source>
        <dbReference type="ARBA" id="ARBA00001946"/>
    </source>
</evidence>
<feature type="domain" description="P-type ATPase C-terminal" evidence="20">
    <location>
        <begin position="766"/>
        <end position="1013"/>
    </location>
</feature>
<dbReference type="Pfam" id="PF16209">
    <property type="entry name" value="PhoLip_ATPase_N"/>
    <property type="match status" value="1"/>
</dbReference>
<feature type="transmembrane region" description="Helical" evidence="17">
    <location>
        <begin position="830"/>
        <end position="850"/>
    </location>
</feature>
<feature type="transmembrane region" description="Helical" evidence="17">
    <location>
        <begin position="24"/>
        <end position="42"/>
    </location>
</feature>
<evidence type="ECO:0000313" key="22">
    <source>
        <dbReference type="Proteomes" id="UP000265100"/>
    </source>
</evidence>
<feature type="binding site" evidence="15">
    <location>
        <position position="647"/>
    </location>
    <ligand>
        <name>ATP</name>
        <dbReference type="ChEBI" id="CHEBI:30616"/>
    </ligand>
</feature>
<feature type="domain" description="P-type ATPase A" evidence="18">
    <location>
        <begin position="81"/>
        <end position="208"/>
    </location>
</feature>
<dbReference type="PROSITE" id="PS00154">
    <property type="entry name" value="ATPASE_E1_E2"/>
    <property type="match status" value="1"/>
</dbReference>
<dbReference type="GO" id="GO:0055037">
    <property type="term" value="C:recycling endosome"/>
    <property type="evidence" value="ECO:0007669"/>
    <property type="project" value="TreeGrafter"/>
</dbReference>
<dbReference type="Pfam" id="PF13246">
    <property type="entry name" value="Cation_ATPase"/>
    <property type="match status" value="1"/>
</dbReference>
<dbReference type="Proteomes" id="UP000265100">
    <property type="component" value="Chromosome 2"/>
</dbReference>
<feature type="active site" description="4-aspartylphosphate intermediate" evidence="14">
    <location>
        <position position="347"/>
    </location>
</feature>
<feature type="transmembrane region" description="Helical" evidence="17">
    <location>
        <begin position="989"/>
        <end position="1011"/>
    </location>
</feature>
<evidence type="ECO:0000256" key="9">
    <source>
        <dbReference type="ARBA" id="ARBA00022842"/>
    </source>
</evidence>
<keyword evidence="22" id="KW-1185">Reference proteome</keyword>
<feature type="transmembrane region" description="Helical" evidence="17">
    <location>
        <begin position="948"/>
        <end position="969"/>
    </location>
</feature>
<comment type="similarity">
    <text evidence="4 17">Belongs to the cation transport ATPase (P-type) (TC 3.A.3) family. Type IV subfamily.</text>
</comment>
<dbReference type="Pfam" id="PF00122">
    <property type="entry name" value="E1-E2_ATPase"/>
    <property type="match status" value="1"/>
</dbReference>
<feature type="binding site" evidence="15">
    <location>
        <position position="535"/>
    </location>
    <ligand>
        <name>ATP</name>
        <dbReference type="ChEBI" id="CHEBI:30616"/>
    </ligand>
</feature>
<evidence type="ECO:0000259" key="19">
    <source>
        <dbReference type="Pfam" id="PF16209"/>
    </source>
</evidence>
<dbReference type="AlphaFoldDB" id="A0AAX7SGR1"/>
<organism evidence="21 22">
    <name type="scientific">Astatotilapia calliptera</name>
    <name type="common">Eastern happy</name>
    <name type="synonym">Chromis callipterus</name>
    <dbReference type="NCBI Taxonomy" id="8154"/>
    <lineage>
        <taxon>Eukaryota</taxon>
        <taxon>Metazoa</taxon>
        <taxon>Chordata</taxon>
        <taxon>Craniata</taxon>
        <taxon>Vertebrata</taxon>
        <taxon>Euteleostomi</taxon>
        <taxon>Actinopterygii</taxon>
        <taxon>Neopterygii</taxon>
        <taxon>Teleostei</taxon>
        <taxon>Neoteleostei</taxon>
        <taxon>Acanthomorphata</taxon>
        <taxon>Ovalentaria</taxon>
        <taxon>Cichlomorphae</taxon>
        <taxon>Cichliformes</taxon>
        <taxon>Cichlidae</taxon>
        <taxon>African cichlids</taxon>
        <taxon>Pseudocrenilabrinae</taxon>
        <taxon>Haplochromini</taxon>
        <taxon>Astatotilapia</taxon>
    </lineage>
</organism>
<feature type="binding site" evidence="15">
    <location>
        <position position="716"/>
    </location>
    <ligand>
        <name>ATP</name>
        <dbReference type="ChEBI" id="CHEBI:30616"/>
    </ligand>
</feature>
<dbReference type="Gene3D" id="3.40.1110.10">
    <property type="entry name" value="Calcium-transporting ATPase, cytoplasmic domain N"/>
    <property type="match status" value="1"/>
</dbReference>
<dbReference type="InterPro" id="IPR001757">
    <property type="entry name" value="P_typ_ATPase"/>
</dbReference>
<dbReference type="InterPro" id="IPR044492">
    <property type="entry name" value="P_typ_ATPase_HD_dom"/>
</dbReference>
<dbReference type="InterPro" id="IPR032630">
    <property type="entry name" value="P_typ_ATPase_c"/>
</dbReference>
<proteinExistence type="inferred from homology"/>
<dbReference type="SUPFAM" id="SSF81660">
    <property type="entry name" value="Metal cation-transporting ATPase, ATP-binding domain N"/>
    <property type="match status" value="1"/>
</dbReference>
<feature type="binding site" evidence="15">
    <location>
        <position position="512"/>
    </location>
    <ligand>
        <name>ATP</name>
        <dbReference type="ChEBI" id="CHEBI:30616"/>
    </ligand>
</feature>
<evidence type="ECO:0000256" key="16">
    <source>
        <dbReference type="PIRSR" id="PIRSR606539-3"/>
    </source>
</evidence>
<dbReference type="SUPFAM" id="SSF81653">
    <property type="entry name" value="Calcium ATPase, transduction domain A"/>
    <property type="match status" value="1"/>
</dbReference>
<feature type="binding site" evidence="16">
    <location>
        <position position="744"/>
    </location>
    <ligand>
        <name>Mg(2+)</name>
        <dbReference type="ChEBI" id="CHEBI:18420"/>
    </ligand>
</feature>
<gene>
    <name evidence="21" type="primary">ATP11C</name>
</gene>
<feature type="transmembrane region" description="Helical" evidence="17">
    <location>
        <begin position="917"/>
        <end position="936"/>
    </location>
</feature>
<evidence type="ECO:0000256" key="12">
    <source>
        <dbReference type="ARBA" id="ARBA00023136"/>
    </source>
</evidence>
<dbReference type="Gene3D" id="2.70.150.10">
    <property type="entry name" value="Calcium-transporting ATPase, cytoplasmic transduction domain A"/>
    <property type="match status" value="1"/>
</dbReference>
<dbReference type="InterPro" id="IPR006539">
    <property type="entry name" value="P-type_ATPase_IV"/>
</dbReference>
<dbReference type="InterPro" id="IPR008250">
    <property type="entry name" value="ATPase_P-typ_transduc_dom_A_sf"/>
</dbReference>
<dbReference type="Gene3D" id="3.40.50.1000">
    <property type="entry name" value="HAD superfamily/HAD-like"/>
    <property type="match status" value="1"/>
</dbReference>
<feature type="transmembrane region" description="Helical" evidence="17">
    <location>
        <begin position="282"/>
        <end position="301"/>
    </location>
</feature>
<dbReference type="FunFam" id="2.70.150.10:FF:000009">
    <property type="entry name" value="Phospholipid-transporting ATPase"/>
    <property type="match status" value="1"/>
</dbReference>
<dbReference type="EC" id="7.6.2.1" evidence="17"/>
<evidence type="ECO:0000256" key="10">
    <source>
        <dbReference type="ARBA" id="ARBA00022967"/>
    </source>
</evidence>
<sequence>HPPRKFIDSYTVWNFLPKNLFEQFRRIANFYFLIIFLVQVIVDTPTSPVTSGLPLFFVITVTAIKQGYEDWLRHKADNEVNKYRVTVLEDGRRIQKESEKIKVGDVLEVEEDETFPCDLILLQSSRDDGTCFVTTASLDGESNHKTHYTVPDTERDVESLNATIECEQPQPDLYKSLGPENLLLKGATLKNTQSICGVAVYTGMETKMALNYQGKSQKRSVVEKSINAFLLVYLCILVSKALVCTTLKYVWQSKPGQDEPWYNEKTLKEKETNLYLNMFTDFLSFMVLFNFIIPVSMYVTVEMQKFLGSFFISWDKDFFDSEIEEGALVNTSDLNEELGQVEYVFTDKTGTLTQNNMEFIECCIDGHQYKYRDASSEVDGFCVTDGPMNTVQQKAGRVSVVVSRHLLEELFLRALCLCHTVQVKESTEQGQGQDGRIDQVDGLMVDGQVVPPLQEQRGFIASSPDEIALVQGSFLGMSFLFLKSQLLFVFKLHLLFPLRTSFRYELLHVLNFDPVRRRMSVIVRSISGETLLFCKGADSSIFPRVKQEEVEKIRMHVERNATDGYRTLCVAYKHLTAEEYDQVDSGLREARLALQDREEKLMAVYNQVETGMNLIGATAVEDRLQEEAAETMEALQGAGIKVWVLTGDKMETAKSTCYACRLFKRNTELLELTVRTLESPGKRREDRLHDLLLEYHKKTDLFLQICQNCTSVLCCRMAPLQKAQVRTNSKGSPITLSIGDGANDVSMILEAHVGIGIKGKEGRQAVRNSDYAIPKLKHLKKLLLGHGHLYYVRIAHLVQYFFYKNLCFILPQFLYQFFCGCSQQPLYDAAYLTMYNICFTSMPILAYSLFEQHISIEMLLENATLYRQIGKNAMLRWGPFLYWTLLGVFHGLVFFFGVWFLFSNPALQDNGQAFGNWSYGTIVFTILVFTVTLKLALDTRHWTWINHFVIWGSLAFYVFFSFFWGGVIWPFLRQQRLYFVFANMLSSVSAWLVIIVLILLSLLPEILYVVLRKPRGPYARQVVL</sequence>
<feature type="binding site" evidence="15">
    <location>
        <position position="348"/>
    </location>
    <ligand>
        <name>ATP</name>
        <dbReference type="ChEBI" id="CHEBI:30616"/>
    </ligand>
</feature>
<dbReference type="InterPro" id="IPR023298">
    <property type="entry name" value="ATPase_P-typ_TM_dom_sf"/>
</dbReference>
<evidence type="ECO:0000256" key="6">
    <source>
        <dbReference type="ARBA" id="ARBA00022723"/>
    </source>
</evidence>
<dbReference type="InterPro" id="IPR032631">
    <property type="entry name" value="P-type_ATPase_N"/>
</dbReference>
<dbReference type="GO" id="GO:0016887">
    <property type="term" value="F:ATP hydrolysis activity"/>
    <property type="evidence" value="ECO:0007669"/>
    <property type="project" value="InterPro"/>
</dbReference>
<feature type="domain" description="P-type ATPase N-terminal" evidence="19">
    <location>
        <begin position="10"/>
        <end position="51"/>
    </location>
</feature>
<dbReference type="InterPro" id="IPR018303">
    <property type="entry name" value="ATPase_P-typ_P_site"/>
</dbReference>